<reference evidence="2" key="1">
    <citation type="submission" date="2016-05" db="EMBL/GenBank/DDBJ databases">
        <title>Comparative genomics of biotechnologically important yeasts.</title>
        <authorList>
            <consortium name="DOE Joint Genome Institute"/>
            <person name="Riley R."/>
            <person name="Haridas S."/>
            <person name="Wolfe K.H."/>
            <person name="Lopes M.R."/>
            <person name="Hittinger C.T."/>
            <person name="Goker M."/>
            <person name="Salamov A."/>
            <person name="Wisecaver J."/>
            <person name="Long T.M."/>
            <person name="Aerts A.L."/>
            <person name="Barry K."/>
            <person name="Choi C."/>
            <person name="Clum A."/>
            <person name="Coughlan A.Y."/>
            <person name="Deshpande S."/>
            <person name="Douglass A.P."/>
            <person name="Hanson S.J."/>
            <person name="Klenk H.-P."/>
            <person name="Labutti K."/>
            <person name="Lapidus A."/>
            <person name="Lindquist E."/>
            <person name="Lipzen A."/>
            <person name="Meier-Kolthoff J.P."/>
            <person name="Ohm R.A."/>
            <person name="Otillar R.P."/>
            <person name="Pangilinan J."/>
            <person name="Peng Y."/>
            <person name="Rokas A."/>
            <person name="Rosa C.A."/>
            <person name="Scheuner C."/>
            <person name="Sibirny A.A."/>
            <person name="Slot J.C."/>
            <person name="Stielow J.B."/>
            <person name="Sun H."/>
            <person name="Kurtzman C.P."/>
            <person name="Blackwell M."/>
            <person name="Grigoriev I.V."/>
            <person name="Jeffries T.W."/>
        </authorList>
    </citation>
    <scope>NUCLEOTIDE SEQUENCE [LARGE SCALE GENOMIC DNA]</scope>
    <source>
        <strain evidence="2">NRRL Y-12698</strain>
    </source>
</reference>
<protein>
    <submittedName>
        <fullName evidence="1">Uncharacterized protein</fullName>
    </submittedName>
</protein>
<sequence length="681" mass="76190">MAKPMREAHPRTFTRANLLLSSPMHPLVFNDYAATIQRPIRYTKELRVPLVFHQLLSRESAALLSDQHLTCDVKPQGRARVWHISGVDETALCGTIEDLSVRLSRYENCTRYLPKLPRGVYRCMSMDKKWRAKFEAAHECTIVEPRDLKHSFAVVCQDPNGLTGAVKALQQRIKTIEQTSFLLDLPVCPPMNTIARISRESDTIIVSHSPTVLLVHGSESNISAAIALFQTPSLHLIDVPPAVEVLLTSGYLARLQAEYKGLYISLSSMYSCQTVSTQLEQGRSKLVVQEEKKPLQENNTKTVSSVLSLITRIKLLAASAHTVHIEPTYAAALQRRHLDDIERSLGCHIIFAGDIHIFNEIMSVKPAVQAVKRLVRRLGRHSIQVDVPYAYFPALCGHQFHAIHEIEAATSAVLTFQEDMALVDVQTKTGQLGKQLTIFSISEVEAAGALEMLTLRLQALMAHKPRTIRIPTSLVSFFRSPKFTNAFLQLESHLTYSQLVVYGISNDNIAACENAVVGQIAALESNLVQIYIPVYMLQSFTRLFDPVVEKLDGCYGIDPYRGNNEKKISIHGTSADVMQQLHRQAERLRDQIFQETLVFRVPKDGISAFNNEALTRIMAHTGAEIVDGGSGKSGELLLYVSRGQTNEASLVELAMKMLEGRLKGYQGRLLYNAHVMQRRYI</sequence>
<keyword evidence="2" id="KW-1185">Reference proteome</keyword>
<organism evidence="1 2">
    <name type="scientific">Babjeviella inositovora NRRL Y-12698</name>
    <dbReference type="NCBI Taxonomy" id="984486"/>
    <lineage>
        <taxon>Eukaryota</taxon>
        <taxon>Fungi</taxon>
        <taxon>Dikarya</taxon>
        <taxon>Ascomycota</taxon>
        <taxon>Saccharomycotina</taxon>
        <taxon>Pichiomycetes</taxon>
        <taxon>Serinales incertae sedis</taxon>
        <taxon>Babjeviella</taxon>
    </lineage>
</organism>
<evidence type="ECO:0000313" key="1">
    <source>
        <dbReference type="EMBL" id="ODQ78053.1"/>
    </source>
</evidence>
<gene>
    <name evidence="1" type="ORF">BABINDRAFT_163084</name>
</gene>
<proteinExistence type="predicted"/>
<accession>A0A1E3QK37</accession>
<evidence type="ECO:0000313" key="2">
    <source>
        <dbReference type="Proteomes" id="UP000094336"/>
    </source>
</evidence>
<dbReference type="RefSeq" id="XP_018983381.1">
    <property type="nucleotide sequence ID" value="XM_019129705.1"/>
</dbReference>
<dbReference type="GeneID" id="30147558"/>
<name>A0A1E3QK37_9ASCO</name>
<dbReference type="AlphaFoldDB" id="A0A1E3QK37"/>
<dbReference type="Proteomes" id="UP000094336">
    <property type="component" value="Unassembled WGS sequence"/>
</dbReference>
<dbReference type="EMBL" id="KV454437">
    <property type="protein sequence ID" value="ODQ78053.1"/>
    <property type="molecule type" value="Genomic_DNA"/>
</dbReference>